<accession>C6HAZ4</accession>
<dbReference type="HOGENOM" id="CLU_865900_0_0_1"/>
<evidence type="ECO:0000313" key="2">
    <source>
        <dbReference type="EMBL" id="EER42417.1"/>
    </source>
</evidence>
<organism evidence="2 3">
    <name type="scientific">Ajellomyces capsulatus (strain H143)</name>
    <name type="common">Darling's disease fungus</name>
    <name type="synonym">Histoplasma capsulatum</name>
    <dbReference type="NCBI Taxonomy" id="544712"/>
    <lineage>
        <taxon>Eukaryota</taxon>
        <taxon>Fungi</taxon>
        <taxon>Dikarya</taxon>
        <taxon>Ascomycota</taxon>
        <taxon>Pezizomycotina</taxon>
        <taxon>Eurotiomycetes</taxon>
        <taxon>Eurotiomycetidae</taxon>
        <taxon>Onygenales</taxon>
        <taxon>Ajellomycetaceae</taxon>
        <taxon>Histoplasma</taxon>
    </lineage>
</organism>
<gene>
    <name evidence="2" type="ORF">HCDG_03876</name>
</gene>
<dbReference type="Proteomes" id="UP000002624">
    <property type="component" value="Unassembled WGS sequence"/>
</dbReference>
<dbReference type="OrthoDB" id="5377226at2759"/>
<dbReference type="OMA" id="LCAERTC"/>
<reference evidence="3" key="1">
    <citation type="submission" date="2009-05" db="EMBL/GenBank/DDBJ databases">
        <title>The genome sequence of Ajellomyces capsulatus strain H143.</title>
        <authorList>
            <person name="Champion M."/>
            <person name="Cuomo C.A."/>
            <person name="Ma L.-J."/>
            <person name="Henn M.R."/>
            <person name="Sil A."/>
            <person name="Goldman B."/>
            <person name="Young S.K."/>
            <person name="Kodira C.D."/>
            <person name="Zeng Q."/>
            <person name="Koehrsen M."/>
            <person name="Alvarado L."/>
            <person name="Berlin A.M."/>
            <person name="Borenstein D."/>
            <person name="Chen Z."/>
            <person name="Engels R."/>
            <person name="Freedman E."/>
            <person name="Gellesch M."/>
            <person name="Goldberg J."/>
            <person name="Griggs A."/>
            <person name="Gujja S."/>
            <person name="Heiman D.I."/>
            <person name="Hepburn T.A."/>
            <person name="Howarth C."/>
            <person name="Jen D."/>
            <person name="Larson L."/>
            <person name="Lewis B."/>
            <person name="Mehta T."/>
            <person name="Park D."/>
            <person name="Pearson M."/>
            <person name="Roberts A."/>
            <person name="Saif S."/>
            <person name="Shea T.D."/>
            <person name="Shenoy N."/>
            <person name="Sisk P."/>
            <person name="Stolte C."/>
            <person name="Sykes S."/>
            <person name="Walk T."/>
            <person name="White J."/>
            <person name="Yandava C."/>
            <person name="Klein B."/>
            <person name="McEwen J.G."/>
            <person name="Puccia R."/>
            <person name="Goldman G.H."/>
            <person name="Felipe M.S."/>
            <person name="Nino-Vega G."/>
            <person name="San-Blas G."/>
            <person name="Taylor J.W."/>
            <person name="Mendoza L."/>
            <person name="Galagan J.E."/>
            <person name="Nusbaum C."/>
            <person name="Birren B.W."/>
        </authorList>
    </citation>
    <scope>NUCLEOTIDE SEQUENCE [LARGE SCALE GENOMIC DNA]</scope>
    <source>
        <strain evidence="3">H143</strain>
    </source>
</reference>
<feature type="compositionally biased region" description="Low complexity" evidence="1">
    <location>
        <begin position="183"/>
        <end position="193"/>
    </location>
</feature>
<proteinExistence type="predicted"/>
<dbReference type="EMBL" id="GG692422">
    <property type="protein sequence ID" value="EER42417.1"/>
    <property type="molecule type" value="Genomic_DNA"/>
</dbReference>
<dbReference type="AlphaFoldDB" id="C6HAZ4"/>
<name>C6HAZ4_AJECH</name>
<evidence type="ECO:0000313" key="3">
    <source>
        <dbReference type="Proteomes" id="UP000002624"/>
    </source>
</evidence>
<feature type="compositionally biased region" description="Low complexity" evidence="1">
    <location>
        <begin position="154"/>
        <end position="170"/>
    </location>
</feature>
<protein>
    <submittedName>
        <fullName evidence="2">Uncharacterized protein</fullName>
    </submittedName>
</protein>
<dbReference type="VEuPathDB" id="FungiDB:HCDG_03876"/>
<evidence type="ECO:0000256" key="1">
    <source>
        <dbReference type="SAM" id="MobiDB-lite"/>
    </source>
</evidence>
<sequence length="321" mass="35618">MYIPDQPQNDAFAWATNTSACEQRGCPISDAAGMKKRKRDTTNWDNQVNASMGSCTAFIPGNAQHVDDKFRNGYSQLLGESSSGSITSKFAPWPIPERRTHQFRPCLQPTAIKRRRLIQQNQQNQQSLQEWSTIPISMYAGPKPQHLYSTDPGSSLPSTPTIPKSPSSSLHKTKPNTHHNNDPSTSSSQNKPSSNITLFPCHICHRRPTTRSTLDAYADCDLCAERPVTSVYESVWLSIATTLAPLRTPIQAEARRIITAILVILSMRMTVEAKSPVGGARLRRQIQGQDVEGKKRMAPGRDGRCVRGVQLRVSSTVARRL</sequence>
<feature type="region of interest" description="Disordered" evidence="1">
    <location>
        <begin position="142"/>
        <end position="193"/>
    </location>
</feature>